<keyword evidence="2" id="KW-1185">Reference proteome</keyword>
<reference evidence="1" key="1">
    <citation type="journal article" date="2020" name="Stud. Mycol.">
        <title>101 Dothideomycetes genomes: a test case for predicting lifestyles and emergence of pathogens.</title>
        <authorList>
            <person name="Haridas S."/>
            <person name="Albert R."/>
            <person name="Binder M."/>
            <person name="Bloem J."/>
            <person name="Labutti K."/>
            <person name="Salamov A."/>
            <person name="Andreopoulos B."/>
            <person name="Baker S."/>
            <person name="Barry K."/>
            <person name="Bills G."/>
            <person name="Bluhm B."/>
            <person name="Cannon C."/>
            <person name="Castanera R."/>
            <person name="Culley D."/>
            <person name="Daum C."/>
            <person name="Ezra D."/>
            <person name="Gonzalez J."/>
            <person name="Henrissat B."/>
            <person name="Kuo A."/>
            <person name="Liang C."/>
            <person name="Lipzen A."/>
            <person name="Lutzoni F."/>
            <person name="Magnuson J."/>
            <person name="Mondo S."/>
            <person name="Nolan M."/>
            <person name="Ohm R."/>
            <person name="Pangilinan J."/>
            <person name="Park H.-J."/>
            <person name="Ramirez L."/>
            <person name="Alfaro M."/>
            <person name="Sun H."/>
            <person name="Tritt A."/>
            <person name="Yoshinaga Y."/>
            <person name="Zwiers L.-H."/>
            <person name="Turgeon B."/>
            <person name="Goodwin S."/>
            <person name="Spatafora J."/>
            <person name="Crous P."/>
            <person name="Grigoriev I."/>
        </authorList>
    </citation>
    <scope>NUCLEOTIDE SEQUENCE</scope>
    <source>
        <strain evidence="1">CBS 279.74</strain>
    </source>
</reference>
<evidence type="ECO:0000313" key="2">
    <source>
        <dbReference type="Proteomes" id="UP000799428"/>
    </source>
</evidence>
<dbReference type="AlphaFoldDB" id="A0A6G1KM82"/>
<accession>A0A6G1KM82</accession>
<dbReference type="EMBL" id="MU005765">
    <property type="protein sequence ID" value="KAF2713655.1"/>
    <property type="molecule type" value="Genomic_DNA"/>
</dbReference>
<evidence type="ECO:0000313" key="1">
    <source>
        <dbReference type="EMBL" id="KAF2713655.1"/>
    </source>
</evidence>
<name>A0A6G1KM82_9PLEO</name>
<protein>
    <submittedName>
        <fullName evidence="1">Uncharacterized protein</fullName>
    </submittedName>
</protein>
<sequence>MTLVQPLAYGWSEFAVRRKMAVQCSATQGSANLIPTSWQTTSHIEGTSPRCRSLLARVMDSAKWLRVDRVRPSMVYYFDRLHMYSPWSTVHGLRSMVYGPWFDGSMVLSPWSMVPWLMLGPWSTMVDARCLWVSPGRILPSAQCPVPSAQCPPSPAWRRGEATCYRA</sequence>
<gene>
    <name evidence="1" type="ORF">K504DRAFT_450317</name>
</gene>
<dbReference type="Proteomes" id="UP000799428">
    <property type="component" value="Unassembled WGS sequence"/>
</dbReference>
<organism evidence="1 2">
    <name type="scientific">Pleomassaria siparia CBS 279.74</name>
    <dbReference type="NCBI Taxonomy" id="1314801"/>
    <lineage>
        <taxon>Eukaryota</taxon>
        <taxon>Fungi</taxon>
        <taxon>Dikarya</taxon>
        <taxon>Ascomycota</taxon>
        <taxon>Pezizomycotina</taxon>
        <taxon>Dothideomycetes</taxon>
        <taxon>Pleosporomycetidae</taxon>
        <taxon>Pleosporales</taxon>
        <taxon>Pleomassariaceae</taxon>
        <taxon>Pleomassaria</taxon>
    </lineage>
</organism>
<proteinExistence type="predicted"/>